<organism evidence="2 3">
    <name type="scientific">Chryseobacterium lacus</name>
    <dbReference type="NCBI Taxonomy" id="2058346"/>
    <lineage>
        <taxon>Bacteria</taxon>
        <taxon>Pseudomonadati</taxon>
        <taxon>Bacteroidota</taxon>
        <taxon>Flavobacteriia</taxon>
        <taxon>Flavobacteriales</taxon>
        <taxon>Weeksellaceae</taxon>
        <taxon>Chryseobacterium group</taxon>
        <taxon>Chryseobacterium</taxon>
    </lineage>
</organism>
<comment type="caution">
    <text evidence="2">The sequence shown here is derived from an EMBL/GenBank/DDBJ whole genome shotgun (WGS) entry which is preliminary data.</text>
</comment>
<dbReference type="SUPFAM" id="SSF53720">
    <property type="entry name" value="ALDH-like"/>
    <property type="match status" value="1"/>
</dbReference>
<name>A0A368MXC5_9FLAO</name>
<evidence type="ECO:0000256" key="1">
    <source>
        <dbReference type="ARBA" id="ARBA00022857"/>
    </source>
</evidence>
<keyword evidence="3" id="KW-1185">Reference proteome</keyword>
<reference evidence="2 3" key="1">
    <citation type="submission" date="2018-07" db="EMBL/GenBank/DDBJ databases">
        <title>Chryseobacterium lacus sp. nov., isolated from lake water.</title>
        <authorList>
            <person name="Li C.-M."/>
        </authorList>
    </citation>
    <scope>NUCLEOTIDE SEQUENCE [LARGE SCALE GENOMIC DNA]</scope>
    <source>
        <strain evidence="2 3">YLOS41</strain>
    </source>
</reference>
<evidence type="ECO:0000313" key="3">
    <source>
        <dbReference type="Proteomes" id="UP000252172"/>
    </source>
</evidence>
<gene>
    <name evidence="2" type="ORF">DQ356_08600</name>
</gene>
<dbReference type="InterPro" id="IPR016161">
    <property type="entry name" value="Ald_DH/histidinol_DH"/>
</dbReference>
<dbReference type="AlphaFoldDB" id="A0A368MXC5"/>
<dbReference type="InterPro" id="IPR008670">
    <property type="entry name" value="CoA_reduct_LuxC"/>
</dbReference>
<keyword evidence="1" id="KW-0521">NADP</keyword>
<accession>A0A368MXC5</accession>
<dbReference type="Proteomes" id="UP000252172">
    <property type="component" value="Unassembled WGS sequence"/>
</dbReference>
<dbReference type="GO" id="GO:0003995">
    <property type="term" value="F:acyl-CoA dehydrogenase activity"/>
    <property type="evidence" value="ECO:0007669"/>
    <property type="project" value="InterPro"/>
</dbReference>
<dbReference type="RefSeq" id="WP_114304262.1">
    <property type="nucleotide sequence ID" value="NZ_QPIE01000006.1"/>
</dbReference>
<dbReference type="OrthoDB" id="1522941at2"/>
<proteinExistence type="predicted"/>
<evidence type="ECO:0000313" key="2">
    <source>
        <dbReference type="EMBL" id="RCU42570.1"/>
    </source>
</evidence>
<sequence>MDTEKQISGLIKAFQEIQNLLHKAAAEPALQEEFQTVLTRAKQENPWFTQENVKFALEQWAQLLTRENIKAWLSNYRIAKIPKKVGLILAGNIPIVGFHDVLSVILSGNIPMIKMSSKDRLLLPFILKQWSLYSEGNIKYELVERLHDYDAVIATGSNNTARYLEYYFKDTQRIIRKNRTSVAVLSGNETDEELKLLGEDVFRYFGMGCRNVTQLLIPEDFPLDRIFENFTAFGDIINHNSYANNYDYHKAIYLLNQEKFWDNNVVMMKEETQLFSPLSVLYFSRYNNQQEVHDFLEQNTENIQCVVAKPELEMESVYFGETQKPSLTDYADKTDTMRFLELI</sequence>
<dbReference type="Pfam" id="PF05893">
    <property type="entry name" value="LuxC"/>
    <property type="match status" value="1"/>
</dbReference>
<protein>
    <submittedName>
        <fullName evidence="2">Acyl-CoA reductase</fullName>
    </submittedName>
</protein>
<dbReference type="EMBL" id="QPIE01000006">
    <property type="protein sequence ID" value="RCU42570.1"/>
    <property type="molecule type" value="Genomic_DNA"/>
</dbReference>
<dbReference type="GO" id="GO:0008218">
    <property type="term" value="P:bioluminescence"/>
    <property type="evidence" value="ECO:0007669"/>
    <property type="project" value="InterPro"/>
</dbReference>